<dbReference type="GO" id="GO:0000160">
    <property type="term" value="P:phosphorelay signal transduction system"/>
    <property type="evidence" value="ECO:0007669"/>
    <property type="project" value="UniProtKB-KW"/>
</dbReference>
<evidence type="ECO:0000259" key="7">
    <source>
        <dbReference type="PROSITE" id="PS50043"/>
    </source>
</evidence>
<dbReference type="PRINTS" id="PR00038">
    <property type="entry name" value="HTHLUXR"/>
</dbReference>
<evidence type="ECO:0000256" key="3">
    <source>
        <dbReference type="ARBA" id="ARBA00023015"/>
    </source>
</evidence>
<protein>
    <submittedName>
        <fullName evidence="9">Two component system response regulator</fullName>
    </submittedName>
</protein>
<dbReference type="OrthoDB" id="9816469at2"/>
<organism evidence="9 10">
    <name type="scientific">Burkholderia stabilis</name>
    <dbReference type="NCBI Taxonomy" id="95485"/>
    <lineage>
        <taxon>Bacteria</taxon>
        <taxon>Pseudomonadati</taxon>
        <taxon>Pseudomonadota</taxon>
        <taxon>Betaproteobacteria</taxon>
        <taxon>Burkholderiales</taxon>
        <taxon>Burkholderiaceae</taxon>
        <taxon>Burkholderia</taxon>
        <taxon>Burkholderia cepacia complex</taxon>
    </lineage>
</organism>
<dbReference type="InterPro" id="IPR011006">
    <property type="entry name" value="CheY-like_superfamily"/>
</dbReference>
<dbReference type="PANTHER" id="PTHR43214:SF3">
    <property type="entry name" value="RESPONSE REGULATOR UVRY"/>
    <property type="match status" value="1"/>
</dbReference>
<sequence>MPVVAYTAIPAEVRILIVEDHPVVRLGLKNLIESAPPLKVVAEIEDGLGVYSACQSHAPHIVLLDLGLPGMNGIDVIHQLRRRWSDLVIVVMTADTTEHRASAALLAGANGYVLKNSPQHVLLETLWKVWRGYTVLDPALNATLLATPSVANAGGVTLTTRERQVLKLIAEGCRNRDIAEHLTITIKTVETHRLNLMRKLDAHNAADLTNWAHRLGLN</sequence>
<dbReference type="CDD" id="cd17535">
    <property type="entry name" value="REC_NarL-like"/>
    <property type="match status" value="1"/>
</dbReference>
<dbReference type="SMART" id="SM00448">
    <property type="entry name" value="REC"/>
    <property type="match status" value="1"/>
</dbReference>
<dbReference type="SUPFAM" id="SSF46894">
    <property type="entry name" value="C-terminal effector domain of the bipartite response regulators"/>
    <property type="match status" value="1"/>
</dbReference>
<dbReference type="SUPFAM" id="SSF52172">
    <property type="entry name" value="CheY-like"/>
    <property type="match status" value="1"/>
</dbReference>
<dbReference type="CDD" id="cd06170">
    <property type="entry name" value="LuxR_C_like"/>
    <property type="match status" value="1"/>
</dbReference>
<evidence type="ECO:0000313" key="10">
    <source>
        <dbReference type="Proteomes" id="UP000289650"/>
    </source>
</evidence>
<keyword evidence="4" id="KW-0238">DNA-binding</keyword>
<dbReference type="Pfam" id="PF00072">
    <property type="entry name" value="Response_reg"/>
    <property type="match status" value="1"/>
</dbReference>
<evidence type="ECO:0000256" key="2">
    <source>
        <dbReference type="ARBA" id="ARBA00023012"/>
    </source>
</evidence>
<evidence type="ECO:0000259" key="8">
    <source>
        <dbReference type="PROSITE" id="PS50110"/>
    </source>
</evidence>
<dbReference type="PROSITE" id="PS50110">
    <property type="entry name" value="RESPONSE_REGULATORY"/>
    <property type="match status" value="1"/>
</dbReference>
<dbReference type="GO" id="GO:0003677">
    <property type="term" value="F:DNA binding"/>
    <property type="evidence" value="ECO:0007669"/>
    <property type="project" value="UniProtKB-KW"/>
</dbReference>
<dbReference type="AlphaFoldDB" id="A0A4Q2A7Y0"/>
<dbReference type="Gene3D" id="3.40.50.2300">
    <property type="match status" value="1"/>
</dbReference>
<dbReference type="SMART" id="SM00421">
    <property type="entry name" value="HTH_LUXR"/>
    <property type="match status" value="1"/>
</dbReference>
<feature type="modified residue" description="4-aspartylphosphate" evidence="6">
    <location>
        <position position="65"/>
    </location>
</feature>
<dbReference type="InterPro" id="IPR016032">
    <property type="entry name" value="Sig_transdc_resp-reg_C-effctor"/>
</dbReference>
<gene>
    <name evidence="9" type="ORF">D1006_34795</name>
</gene>
<evidence type="ECO:0000256" key="5">
    <source>
        <dbReference type="ARBA" id="ARBA00023163"/>
    </source>
</evidence>
<dbReference type="PROSITE" id="PS50043">
    <property type="entry name" value="HTH_LUXR_2"/>
    <property type="match status" value="1"/>
</dbReference>
<dbReference type="InterPro" id="IPR058245">
    <property type="entry name" value="NreC/VraR/RcsB-like_REC"/>
</dbReference>
<feature type="domain" description="HTH luxR-type" evidence="7">
    <location>
        <begin position="151"/>
        <end position="216"/>
    </location>
</feature>
<keyword evidence="1 6" id="KW-0597">Phosphoprotein</keyword>
<accession>A0A4Q2A7Y0</accession>
<dbReference type="PANTHER" id="PTHR43214">
    <property type="entry name" value="TWO-COMPONENT RESPONSE REGULATOR"/>
    <property type="match status" value="1"/>
</dbReference>
<proteinExistence type="predicted"/>
<name>A0A4Q2A7Y0_9BURK</name>
<evidence type="ECO:0000256" key="4">
    <source>
        <dbReference type="ARBA" id="ARBA00023125"/>
    </source>
</evidence>
<reference evidence="9 10" key="1">
    <citation type="submission" date="2018-08" db="EMBL/GenBank/DDBJ databases">
        <title>Mountain-cultivated ginseng endophyte, Burkholderia stabilis and its activity against ginseng root rot disease.</title>
        <authorList>
            <person name="Tapan Kumar M."/>
            <person name="Bae H."/>
            <person name="Shanmugam G."/>
            <person name="Jeon J."/>
        </authorList>
    </citation>
    <scope>NUCLEOTIDE SEQUENCE [LARGE SCALE GENOMIC DNA]</scope>
    <source>
        <strain evidence="9 10">EB159</strain>
    </source>
</reference>
<dbReference type="InterPro" id="IPR000792">
    <property type="entry name" value="Tscrpt_reg_LuxR_C"/>
</dbReference>
<keyword evidence="3" id="KW-0805">Transcription regulation</keyword>
<dbReference type="NCBIfam" id="NF011896">
    <property type="entry name" value="PRK15369.1"/>
    <property type="match status" value="1"/>
</dbReference>
<keyword evidence="5" id="KW-0804">Transcription</keyword>
<dbReference type="EMBL" id="QWEX01000003">
    <property type="protein sequence ID" value="RXV65288.1"/>
    <property type="molecule type" value="Genomic_DNA"/>
</dbReference>
<comment type="caution">
    <text evidence="9">The sequence shown here is derived from an EMBL/GenBank/DDBJ whole genome shotgun (WGS) entry which is preliminary data.</text>
</comment>
<dbReference type="Proteomes" id="UP000289650">
    <property type="component" value="Unassembled WGS sequence"/>
</dbReference>
<evidence type="ECO:0000313" key="9">
    <source>
        <dbReference type="EMBL" id="RXV65288.1"/>
    </source>
</evidence>
<dbReference type="PROSITE" id="PS00622">
    <property type="entry name" value="HTH_LUXR_1"/>
    <property type="match status" value="1"/>
</dbReference>
<dbReference type="InterPro" id="IPR039420">
    <property type="entry name" value="WalR-like"/>
</dbReference>
<evidence type="ECO:0000256" key="6">
    <source>
        <dbReference type="PROSITE-ProRule" id="PRU00169"/>
    </source>
</evidence>
<dbReference type="Pfam" id="PF00196">
    <property type="entry name" value="GerE"/>
    <property type="match status" value="1"/>
</dbReference>
<dbReference type="InterPro" id="IPR001789">
    <property type="entry name" value="Sig_transdc_resp-reg_receiver"/>
</dbReference>
<evidence type="ECO:0000256" key="1">
    <source>
        <dbReference type="ARBA" id="ARBA00022553"/>
    </source>
</evidence>
<dbReference type="RefSeq" id="WP_129517734.1">
    <property type="nucleotide sequence ID" value="NZ_QWEX01000003.1"/>
</dbReference>
<feature type="domain" description="Response regulatory" evidence="8">
    <location>
        <begin position="14"/>
        <end position="130"/>
    </location>
</feature>
<keyword evidence="2" id="KW-0902">Two-component regulatory system</keyword>
<dbReference type="GO" id="GO:0006355">
    <property type="term" value="P:regulation of DNA-templated transcription"/>
    <property type="evidence" value="ECO:0007669"/>
    <property type="project" value="InterPro"/>
</dbReference>